<sequence>HESDQQVLRGPAAGVRHGHCPRVSKPPLLAPGAGAGLGVSVKCGQSPGPRPASSSKLTADFEKAISCCPVNGTSLSGLGSPGRHHFRFFLSFASSSGRVRLFSCQALSRSNSSALDCGGVFCGFCGAGGGCRCRSSAGLHPGAWQRRQLRSVTVSADVHETPPTPSAAAVCNLCLRLFMQILVPPLGA</sequence>
<accession>A0A1I8FM91</accession>
<protein>
    <submittedName>
        <fullName evidence="2">Secreted protein</fullName>
    </submittedName>
</protein>
<organism evidence="1 2">
    <name type="scientific">Macrostomum lignano</name>
    <dbReference type="NCBI Taxonomy" id="282301"/>
    <lineage>
        <taxon>Eukaryota</taxon>
        <taxon>Metazoa</taxon>
        <taxon>Spiralia</taxon>
        <taxon>Lophotrochozoa</taxon>
        <taxon>Platyhelminthes</taxon>
        <taxon>Rhabditophora</taxon>
        <taxon>Macrostomorpha</taxon>
        <taxon>Macrostomida</taxon>
        <taxon>Macrostomidae</taxon>
        <taxon>Macrostomum</taxon>
    </lineage>
</organism>
<dbReference type="AlphaFoldDB" id="A0A1I8FM91"/>
<evidence type="ECO:0000313" key="1">
    <source>
        <dbReference type="Proteomes" id="UP000095280"/>
    </source>
</evidence>
<name>A0A1I8FM91_9PLAT</name>
<reference evidence="2" key="1">
    <citation type="submission" date="2016-11" db="UniProtKB">
        <authorList>
            <consortium name="WormBaseParasite"/>
        </authorList>
    </citation>
    <scope>IDENTIFICATION</scope>
</reference>
<keyword evidence="1" id="KW-1185">Reference proteome</keyword>
<dbReference type="Proteomes" id="UP000095280">
    <property type="component" value="Unplaced"/>
</dbReference>
<evidence type="ECO:0000313" key="2">
    <source>
        <dbReference type="WBParaSite" id="maker-unitig_40631-snap-gene-0.1-mRNA-1"/>
    </source>
</evidence>
<proteinExistence type="predicted"/>
<dbReference type="WBParaSite" id="maker-unitig_40631-snap-gene-0.1-mRNA-1">
    <property type="protein sequence ID" value="maker-unitig_40631-snap-gene-0.1-mRNA-1"/>
    <property type="gene ID" value="maker-unitig_40631-snap-gene-0.1"/>
</dbReference>